<proteinExistence type="predicted"/>
<reference evidence="2" key="2">
    <citation type="journal article" date="2008" name="Nucleic Acids Res.">
        <title>The rice annotation project database (RAP-DB): 2008 update.</title>
        <authorList>
            <consortium name="The rice annotation project (RAP)"/>
        </authorList>
    </citation>
    <scope>GENOME REANNOTATION</scope>
    <source>
        <strain evidence="2">cv. Nipponbare</strain>
    </source>
</reference>
<dbReference type="AlphaFoldDB" id="Q84YW3"/>
<sequence>MAQNHPVAQWKTIDLIRCKSARQLHLAMTPVIPAWSQEATRLLFSKKISVLFTPSYNELTSFYLGVRGLLGIATDPYFLKIEHEAHVRVGVPETSSHTYRGGLPYLATTLLPPEGLHLHAGHLRRRQVTSSPRSNRAVSLK</sequence>
<accession>Q84YW3</accession>
<organism evidence="1 2">
    <name type="scientific">Oryza sativa subsp. japonica</name>
    <name type="common">Rice</name>
    <dbReference type="NCBI Taxonomy" id="39947"/>
    <lineage>
        <taxon>Eukaryota</taxon>
        <taxon>Viridiplantae</taxon>
        <taxon>Streptophyta</taxon>
        <taxon>Embryophyta</taxon>
        <taxon>Tracheophyta</taxon>
        <taxon>Spermatophyta</taxon>
        <taxon>Magnoliopsida</taxon>
        <taxon>Liliopsida</taxon>
        <taxon>Poales</taxon>
        <taxon>Poaceae</taxon>
        <taxon>BOP clade</taxon>
        <taxon>Oryzoideae</taxon>
        <taxon>Oryzeae</taxon>
        <taxon>Oryzinae</taxon>
        <taxon>Oryza</taxon>
        <taxon>Oryza sativa</taxon>
    </lineage>
</organism>
<reference evidence="2" key="1">
    <citation type="journal article" date="2005" name="Nature">
        <title>The map-based sequence of the rice genome.</title>
        <authorList>
            <consortium name="International rice genome sequencing project (IRGSP)"/>
            <person name="Matsumoto T."/>
            <person name="Wu J."/>
            <person name="Kanamori H."/>
            <person name="Katayose Y."/>
            <person name="Fujisawa M."/>
            <person name="Namiki N."/>
            <person name="Mizuno H."/>
            <person name="Yamamoto K."/>
            <person name="Antonio B.A."/>
            <person name="Baba T."/>
            <person name="Sakata K."/>
            <person name="Nagamura Y."/>
            <person name="Aoki H."/>
            <person name="Arikawa K."/>
            <person name="Arita K."/>
            <person name="Bito T."/>
            <person name="Chiden Y."/>
            <person name="Fujitsuka N."/>
            <person name="Fukunaka R."/>
            <person name="Hamada M."/>
            <person name="Harada C."/>
            <person name="Hayashi A."/>
            <person name="Hijishita S."/>
            <person name="Honda M."/>
            <person name="Hosokawa S."/>
            <person name="Ichikawa Y."/>
            <person name="Idonuma A."/>
            <person name="Iijima M."/>
            <person name="Ikeda M."/>
            <person name="Ikeno M."/>
            <person name="Ito K."/>
            <person name="Ito S."/>
            <person name="Ito T."/>
            <person name="Ito Y."/>
            <person name="Ito Y."/>
            <person name="Iwabuchi A."/>
            <person name="Kamiya K."/>
            <person name="Karasawa W."/>
            <person name="Kurita K."/>
            <person name="Katagiri S."/>
            <person name="Kikuta A."/>
            <person name="Kobayashi H."/>
            <person name="Kobayashi N."/>
            <person name="Machita K."/>
            <person name="Maehara T."/>
            <person name="Masukawa M."/>
            <person name="Mizubayashi T."/>
            <person name="Mukai Y."/>
            <person name="Nagasaki H."/>
            <person name="Nagata Y."/>
            <person name="Naito S."/>
            <person name="Nakashima M."/>
            <person name="Nakama Y."/>
            <person name="Nakamichi Y."/>
            <person name="Nakamura M."/>
            <person name="Meguro A."/>
            <person name="Negishi M."/>
            <person name="Ohta I."/>
            <person name="Ohta T."/>
            <person name="Okamoto M."/>
            <person name="Ono N."/>
            <person name="Saji S."/>
            <person name="Sakaguchi M."/>
            <person name="Sakai K."/>
            <person name="Shibata M."/>
            <person name="Shimokawa T."/>
            <person name="Song J."/>
            <person name="Takazaki Y."/>
            <person name="Terasawa K."/>
            <person name="Tsugane M."/>
            <person name="Tsuji K."/>
            <person name="Ueda S."/>
            <person name="Waki K."/>
            <person name="Yamagata H."/>
            <person name="Yamamoto M."/>
            <person name="Yamamoto S."/>
            <person name="Yamane H."/>
            <person name="Yoshiki S."/>
            <person name="Yoshihara R."/>
            <person name="Yukawa K."/>
            <person name="Zhong H."/>
            <person name="Yano M."/>
            <person name="Yuan Q."/>
            <person name="Ouyang S."/>
            <person name="Liu J."/>
            <person name="Jones K.M."/>
            <person name="Gansberger K."/>
            <person name="Moffat K."/>
            <person name="Hill J."/>
            <person name="Bera J."/>
            <person name="Fadrosh D."/>
            <person name="Jin S."/>
            <person name="Johri S."/>
            <person name="Kim M."/>
            <person name="Overton L."/>
            <person name="Reardon M."/>
            <person name="Tsitrin T."/>
            <person name="Vuong H."/>
            <person name="Weaver B."/>
            <person name="Ciecko A."/>
            <person name="Tallon L."/>
            <person name="Jackson J."/>
            <person name="Pai G."/>
            <person name="Aken S.V."/>
            <person name="Utterback T."/>
            <person name="Reidmuller S."/>
            <person name="Feldblyum T."/>
            <person name="Hsiao J."/>
            <person name="Zismann V."/>
            <person name="Iobst S."/>
            <person name="de Vazeille A.R."/>
            <person name="Buell C.R."/>
            <person name="Ying K."/>
            <person name="Li Y."/>
            <person name="Lu T."/>
            <person name="Huang Y."/>
            <person name="Zhao Q."/>
            <person name="Feng Q."/>
            <person name="Zhang L."/>
            <person name="Zhu J."/>
            <person name="Weng Q."/>
            <person name="Mu J."/>
            <person name="Lu Y."/>
            <person name="Fan D."/>
            <person name="Liu Y."/>
            <person name="Guan J."/>
            <person name="Zhang Y."/>
            <person name="Yu S."/>
            <person name="Liu X."/>
            <person name="Zhang Y."/>
            <person name="Hong G."/>
            <person name="Han B."/>
            <person name="Choisne N."/>
            <person name="Demange N."/>
            <person name="Orjeda G."/>
            <person name="Samain S."/>
            <person name="Cattolico L."/>
            <person name="Pelletier E."/>
            <person name="Couloux A."/>
            <person name="Segurens B."/>
            <person name="Wincker P."/>
            <person name="D'Hont A."/>
            <person name="Scarpelli C."/>
            <person name="Weissenbach J."/>
            <person name="Salanoubat M."/>
            <person name="Quetier F."/>
            <person name="Yu Y."/>
            <person name="Kim H.R."/>
            <person name="Rambo T."/>
            <person name="Currie J."/>
            <person name="Collura K."/>
            <person name="Luo M."/>
            <person name="Yang T."/>
            <person name="Ammiraju J.S.S."/>
            <person name="Engler F."/>
            <person name="Soderlund C."/>
            <person name="Wing R.A."/>
            <person name="Palmer L.E."/>
            <person name="de la Bastide M."/>
            <person name="Spiegel L."/>
            <person name="Nascimento L."/>
            <person name="Zutavern T."/>
            <person name="O'Shaughnessy A."/>
            <person name="Dike S."/>
            <person name="Dedhia N."/>
            <person name="Preston R."/>
            <person name="Balija V."/>
            <person name="McCombie W.R."/>
            <person name="Chow T."/>
            <person name="Chen H."/>
            <person name="Chung M."/>
            <person name="Chen C."/>
            <person name="Shaw J."/>
            <person name="Wu H."/>
            <person name="Hsiao K."/>
            <person name="Chao Y."/>
            <person name="Chu M."/>
            <person name="Cheng C."/>
            <person name="Hour A."/>
            <person name="Lee P."/>
            <person name="Lin S."/>
            <person name="Lin Y."/>
            <person name="Liou J."/>
            <person name="Liu S."/>
            <person name="Hsing Y."/>
            <person name="Raghuvanshi S."/>
            <person name="Mohanty A."/>
            <person name="Bharti A.K."/>
            <person name="Gaur A."/>
            <person name="Gupta V."/>
            <person name="Kumar D."/>
            <person name="Ravi V."/>
            <person name="Vij S."/>
            <person name="Kapur A."/>
            <person name="Khurana P."/>
            <person name="Khurana P."/>
            <person name="Khurana J.P."/>
            <person name="Tyagi A.K."/>
            <person name="Gaikwad K."/>
            <person name="Singh A."/>
            <person name="Dalal V."/>
            <person name="Srivastava S."/>
            <person name="Dixit A."/>
            <person name="Pal A.K."/>
            <person name="Ghazi I.A."/>
            <person name="Yadav M."/>
            <person name="Pandit A."/>
            <person name="Bhargava A."/>
            <person name="Sureshbabu K."/>
            <person name="Batra K."/>
            <person name="Sharma T.R."/>
            <person name="Mohapatra T."/>
            <person name="Singh N.K."/>
            <person name="Messing J."/>
            <person name="Nelson A.B."/>
            <person name="Fuks G."/>
            <person name="Kavchok S."/>
            <person name="Keizer G."/>
            <person name="Linton E."/>
            <person name="Llaca V."/>
            <person name="Song R."/>
            <person name="Tanyolac B."/>
            <person name="Young S."/>
            <person name="Ho-Il K."/>
            <person name="Hahn J.H."/>
            <person name="Sangsakoo G."/>
            <person name="Vanavichit A."/>
            <person name="de Mattos Luiz.A.T."/>
            <person name="Zimmer P.D."/>
            <person name="Malone G."/>
            <person name="Dellagostin O."/>
            <person name="de Oliveira A.C."/>
            <person name="Bevan M."/>
            <person name="Bancroft I."/>
            <person name="Minx P."/>
            <person name="Cordum H."/>
            <person name="Wilson R."/>
            <person name="Cheng Z."/>
            <person name="Jin W."/>
            <person name="Jiang J."/>
            <person name="Leong S.A."/>
            <person name="Iwama H."/>
            <person name="Gojobori T."/>
            <person name="Itoh T."/>
            <person name="Niimura Y."/>
            <person name="Fujii Y."/>
            <person name="Habara T."/>
            <person name="Sakai H."/>
            <person name="Sato Y."/>
            <person name="Wilson G."/>
            <person name="Kumar K."/>
            <person name="McCouch S."/>
            <person name="Juretic N."/>
            <person name="Hoen D."/>
            <person name="Wright S."/>
            <person name="Bruskiewich R."/>
            <person name="Bureau T."/>
            <person name="Miyao A."/>
            <person name="Hirochika H."/>
            <person name="Nishikawa T."/>
            <person name="Kadowaki K."/>
            <person name="Sugiura M."/>
            <person name="Burr B."/>
            <person name="Sasaki T."/>
        </authorList>
    </citation>
    <scope>NUCLEOTIDE SEQUENCE [LARGE SCALE GENOMIC DNA]</scope>
    <source>
        <strain evidence="2">cv. Nipponbare</strain>
    </source>
</reference>
<gene>
    <name evidence="1" type="primary">OSJNBa0077B15.134</name>
</gene>
<dbReference type="EMBL" id="AP005473">
    <property type="protein sequence ID" value="BAC57354.1"/>
    <property type="molecule type" value="Genomic_DNA"/>
</dbReference>
<dbReference type="Proteomes" id="UP000000763">
    <property type="component" value="Chromosome 7"/>
</dbReference>
<protein>
    <submittedName>
        <fullName evidence="1">Uncharacterized protein</fullName>
    </submittedName>
</protein>
<evidence type="ECO:0000313" key="2">
    <source>
        <dbReference type="Proteomes" id="UP000000763"/>
    </source>
</evidence>
<evidence type="ECO:0000313" key="1">
    <source>
        <dbReference type="EMBL" id="BAC57354.1"/>
    </source>
</evidence>
<name>Q84YW3_ORYSJ</name>